<evidence type="ECO:0000256" key="6">
    <source>
        <dbReference type="ARBA" id="ARBA00022747"/>
    </source>
</evidence>
<accession>A0ABP2CSS9</accession>
<evidence type="ECO:0000256" key="5">
    <source>
        <dbReference type="ARBA" id="ARBA00022691"/>
    </source>
</evidence>
<dbReference type="InterPro" id="IPR003356">
    <property type="entry name" value="DNA_methylase_A-5"/>
</dbReference>
<evidence type="ECO:0000256" key="4">
    <source>
        <dbReference type="ARBA" id="ARBA00022679"/>
    </source>
</evidence>
<evidence type="ECO:0000256" key="2">
    <source>
        <dbReference type="ARBA" id="ARBA00011900"/>
    </source>
</evidence>
<evidence type="ECO:0000313" key="12">
    <source>
        <dbReference type="Proteomes" id="UP000016543"/>
    </source>
</evidence>
<dbReference type="Gene3D" id="3.40.50.150">
    <property type="entry name" value="Vaccinia Virus protein VP39"/>
    <property type="match status" value="1"/>
</dbReference>
<keyword evidence="5" id="KW-0949">S-adenosyl-L-methionine</keyword>
<organism evidence="11 12">
    <name type="scientific">Idiomarina baltica OS145</name>
    <dbReference type="NCBI Taxonomy" id="314276"/>
    <lineage>
        <taxon>Bacteria</taxon>
        <taxon>Pseudomonadati</taxon>
        <taxon>Pseudomonadota</taxon>
        <taxon>Gammaproteobacteria</taxon>
        <taxon>Alteromonadales</taxon>
        <taxon>Idiomarinaceae</taxon>
        <taxon>Idiomarina</taxon>
    </lineage>
</organism>
<dbReference type="Proteomes" id="UP000016543">
    <property type="component" value="Unassembled WGS sequence"/>
</dbReference>
<comment type="similarity">
    <text evidence="1">Belongs to the N(4)/N(6)-methyltransferase family.</text>
</comment>
<keyword evidence="4" id="KW-0808">Transferase</keyword>
<evidence type="ECO:0000256" key="3">
    <source>
        <dbReference type="ARBA" id="ARBA00022603"/>
    </source>
</evidence>
<protein>
    <recommendedName>
        <fullName evidence="2">site-specific DNA-methyltransferase (adenine-specific)</fullName>
        <ecNumber evidence="2">2.1.1.72</ecNumber>
    </recommendedName>
</protein>
<evidence type="ECO:0000256" key="1">
    <source>
        <dbReference type="ARBA" id="ARBA00006594"/>
    </source>
</evidence>
<dbReference type="SUPFAM" id="SSF53335">
    <property type="entry name" value="S-adenosyl-L-methionine-dependent methyltransferases"/>
    <property type="match status" value="1"/>
</dbReference>
<dbReference type="PANTHER" id="PTHR42933:SF3">
    <property type="entry name" value="TYPE I RESTRICTION ENZYME MJAVIII METHYLASE SUBUNIT"/>
    <property type="match status" value="1"/>
</dbReference>
<evidence type="ECO:0000259" key="9">
    <source>
        <dbReference type="Pfam" id="PF02384"/>
    </source>
</evidence>
<dbReference type="EMBL" id="AAMX01000003">
    <property type="protein sequence ID" value="EAQ32830.1"/>
    <property type="molecule type" value="Genomic_DNA"/>
</dbReference>
<dbReference type="InterPro" id="IPR029063">
    <property type="entry name" value="SAM-dependent_MTases_sf"/>
</dbReference>
<gene>
    <name evidence="11" type="ORF">OS145_01687</name>
</gene>
<keyword evidence="3" id="KW-0489">Methyltransferase</keyword>
<keyword evidence="12" id="KW-1185">Reference proteome</keyword>
<comment type="catalytic activity">
    <reaction evidence="7">
        <text>a 2'-deoxyadenosine in DNA + S-adenosyl-L-methionine = an N(6)-methyl-2'-deoxyadenosine in DNA + S-adenosyl-L-homocysteine + H(+)</text>
        <dbReference type="Rhea" id="RHEA:15197"/>
        <dbReference type="Rhea" id="RHEA-COMP:12418"/>
        <dbReference type="Rhea" id="RHEA-COMP:12419"/>
        <dbReference type="ChEBI" id="CHEBI:15378"/>
        <dbReference type="ChEBI" id="CHEBI:57856"/>
        <dbReference type="ChEBI" id="CHEBI:59789"/>
        <dbReference type="ChEBI" id="CHEBI:90615"/>
        <dbReference type="ChEBI" id="CHEBI:90616"/>
        <dbReference type="EC" id="2.1.1.72"/>
    </reaction>
</comment>
<dbReference type="InterPro" id="IPR022749">
    <property type="entry name" value="D12N6_MeTrfase_N"/>
</dbReference>
<evidence type="ECO:0000259" key="10">
    <source>
        <dbReference type="Pfam" id="PF12161"/>
    </source>
</evidence>
<dbReference type="InterPro" id="IPR004546">
    <property type="entry name" value="Restrct_endonuc_T1M"/>
</dbReference>
<dbReference type="PANTHER" id="PTHR42933">
    <property type="entry name" value="SLR6095 PROTEIN"/>
    <property type="match status" value="1"/>
</dbReference>
<reference evidence="11 12" key="1">
    <citation type="submission" date="2006-01" db="EMBL/GenBank/DDBJ databases">
        <authorList>
            <person name="Brettar I."/>
            <person name="Hofle M."/>
            <person name="Ferriera S."/>
            <person name="Johnson J."/>
            <person name="Kravitz S."/>
            <person name="Halpern A."/>
            <person name="Remington K."/>
            <person name="Beeson K."/>
            <person name="Tran B."/>
            <person name="Rogers Y.-H."/>
            <person name="Friedman R."/>
            <person name="Venter J.C."/>
        </authorList>
    </citation>
    <scope>NUCLEOTIDE SEQUENCE [LARGE SCALE GENOMIC DNA]</scope>
    <source>
        <strain evidence="11 12">OS145</strain>
    </source>
</reference>
<name>A0ABP2CSS9_9GAMM</name>
<dbReference type="InterPro" id="IPR038333">
    <property type="entry name" value="T1MK-like_N_sf"/>
</dbReference>
<dbReference type="Gene3D" id="1.20.1260.30">
    <property type="match status" value="1"/>
</dbReference>
<dbReference type="PRINTS" id="PR00507">
    <property type="entry name" value="N12N6MTFRASE"/>
</dbReference>
<evidence type="ECO:0000256" key="8">
    <source>
        <dbReference type="SAM" id="Coils"/>
    </source>
</evidence>
<feature type="domain" description="N6 adenine-specific DNA methyltransferase N-terminal" evidence="10">
    <location>
        <begin position="9"/>
        <end position="147"/>
    </location>
</feature>
<feature type="domain" description="DNA methylase adenine-specific" evidence="9">
    <location>
        <begin position="162"/>
        <end position="475"/>
    </location>
</feature>
<keyword evidence="8" id="KW-0175">Coiled coil</keyword>
<proteinExistence type="inferred from homology"/>
<comment type="caution">
    <text evidence="11">The sequence shown here is derived from an EMBL/GenBank/DDBJ whole genome shotgun (WGS) entry which is preliminary data.</text>
</comment>
<sequence>MTTISQDSINKALWNACDTFRGTINAGTYQDFLLTMLFLKYISDVWQDHYDQYVAQHGDEPELIEEMMKSERFVLPRDASFYALYDRRYEPGNGERIDQALHAIEEANGTKLKDAGKSVFQDISFNTDKLGEEKQKNDILRHLLEDFAKPELNLKPSRVGSLDVIGNAYEYLIKHFAASGGQKAGEFYTPPEISDLIAELLDPQPGDSICDPACGSGSLLMKCGRKVIANHDSKEYALFGQEAIGSTWSLAKMNMFLHGEDNHKIEWGDTIRNPKLLDKNGDLMLFDIVTANPPFSLDKWGHDDAENDKFSRFRRGVPPKTKGDYAFILHMIETLKPASSSKRGGRMGVVVPHGVLFRGSKEGKIRQQLIDENLLDAVIGLPEKLFYGTGIPAAILVFKKSKSDDKVLFIDASREFKSGKNQNQLSDDNIQKIVDTYHSRETVEKYSYLATLGEIQENDYNLNIPRYVDTFEEEEEIDLMAVRVERQKLKVELEELESQMEKYLEELGYGS</sequence>
<feature type="coiled-coil region" evidence="8">
    <location>
        <begin position="479"/>
        <end position="506"/>
    </location>
</feature>
<dbReference type="Pfam" id="PF12161">
    <property type="entry name" value="HsdM_N"/>
    <property type="match status" value="1"/>
</dbReference>
<dbReference type="EC" id="2.1.1.72" evidence="2"/>
<keyword evidence="6" id="KW-0680">Restriction system</keyword>
<evidence type="ECO:0000313" key="11">
    <source>
        <dbReference type="EMBL" id="EAQ32830.1"/>
    </source>
</evidence>
<dbReference type="Pfam" id="PF02384">
    <property type="entry name" value="N6_Mtase"/>
    <property type="match status" value="1"/>
</dbReference>
<dbReference type="NCBIfam" id="TIGR00497">
    <property type="entry name" value="hsdM"/>
    <property type="match status" value="1"/>
</dbReference>
<dbReference type="RefSeq" id="WP_006955673.1">
    <property type="nucleotide sequence ID" value="NZ_CH672405.1"/>
</dbReference>
<dbReference type="InterPro" id="IPR051537">
    <property type="entry name" value="DNA_Adenine_Mtase"/>
</dbReference>
<evidence type="ECO:0000256" key="7">
    <source>
        <dbReference type="ARBA" id="ARBA00047942"/>
    </source>
</evidence>